<comment type="similarity">
    <text evidence="4">Belongs to the flavin monoamine oxidase family.</text>
</comment>
<dbReference type="GO" id="GO:0016491">
    <property type="term" value="F:oxidoreductase activity"/>
    <property type="evidence" value="ECO:0007669"/>
    <property type="project" value="UniProtKB-KW"/>
</dbReference>
<dbReference type="InterPro" id="IPR001613">
    <property type="entry name" value="Flavin_amine_oxidase"/>
</dbReference>
<dbReference type="InterPro" id="IPR036188">
    <property type="entry name" value="FAD/NAD-bd_sf"/>
</dbReference>
<feature type="binding site" evidence="3">
    <location>
        <position position="252"/>
    </location>
    <ligand>
        <name>FAD</name>
        <dbReference type="ChEBI" id="CHEBI:57692"/>
    </ligand>
</feature>
<proteinExistence type="inferred from homology"/>
<dbReference type="Proteomes" id="UP001385951">
    <property type="component" value="Unassembled WGS sequence"/>
</dbReference>
<evidence type="ECO:0000256" key="2">
    <source>
        <dbReference type="ARBA" id="ARBA00023002"/>
    </source>
</evidence>
<dbReference type="InterPro" id="IPR002937">
    <property type="entry name" value="Amino_oxidase"/>
</dbReference>
<sequence>MLRLSSALLSCLCFLSLSEIATAKNTTVLILGGGVAGVIAARTLHEQGIDDFKIIEARHELGGRLQSFKFGVSGNEHLLELGANWVQGTETPDGPKNPIWSLVQKHGLKTQENDWTGSITTYDNTGPVDYLDLFDSSIDAFTNVTIAAGARVDKKLVDLSTRTGYSLIGTKPKTAHAMACEYYQLDWETAGTPEESSMITTSWAANFTYDPDFGGFGDDNAMSIDPRGFKSVLQAEAATFLKPSQLMLNSTVKNITYSASGVEVTLKTGEKLSADYILSTFSLGVLQNDDVRFHPTLPDWKLEAVHGMTLETYTKIFLQFPRKFWFDTEMGLYADPERGRYPVWQSLDHKNFFPGSGIFFVTVTGDYSVRVEALPDSQVQEEVMGVIRSMFPNITVPEPVAFHFPRWHTDPLFRGSYSNWPPSFFSGHHQNLRAPVEERLWFAGEATSKKYFGFLHGAYFEGQDVALAIAKCIHGKGCVRPSHVEEVTNARPYDI</sequence>
<evidence type="ECO:0000256" key="1">
    <source>
        <dbReference type="ARBA" id="ARBA00001974"/>
    </source>
</evidence>
<feature type="signal peptide" evidence="5">
    <location>
        <begin position="1"/>
        <end position="23"/>
    </location>
</feature>
<dbReference type="PANTHER" id="PTHR10742">
    <property type="entry name" value="FLAVIN MONOAMINE OXIDASE"/>
    <property type="match status" value="1"/>
</dbReference>
<dbReference type="PRINTS" id="PR00757">
    <property type="entry name" value="AMINEOXDASEF"/>
</dbReference>
<gene>
    <name evidence="7" type="ORF">QCA50_020057</name>
</gene>
<dbReference type="SUPFAM" id="SSF54373">
    <property type="entry name" value="FAD-linked reductases, C-terminal domain"/>
    <property type="match status" value="1"/>
</dbReference>
<accession>A0AAW0FDX1</accession>
<dbReference type="Gene3D" id="3.50.50.60">
    <property type="entry name" value="FAD/NAD(P)-binding domain"/>
    <property type="match status" value="1"/>
</dbReference>
<evidence type="ECO:0000256" key="3">
    <source>
        <dbReference type="PIRSR" id="PIRSR601613-1"/>
    </source>
</evidence>
<evidence type="ECO:0000313" key="8">
    <source>
        <dbReference type="Proteomes" id="UP001385951"/>
    </source>
</evidence>
<dbReference type="Gene3D" id="3.90.660.10">
    <property type="match status" value="1"/>
</dbReference>
<name>A0AAW0FDX1_9APHY</name>
<keyword evidence="2 4" id="KW-0560">Oxidoreductase</keyword>
<evidence type="ECO:0000259" key="6">
    <source>
        <dbReference type="Pfam" id="PF01593"/>
    </source>
</evidence>
<dbReference type="InterPro" id="IPR050281">
    <property type="entry name" value="Flavin_monoamine_oxidase"/>
</dbReference>
<evidence type="ECO:0000256" key="5">
    <source>
        <dbReference type="SAM" id="SignalP"/>
    </source>
</evidence>
<dbReference type="PANTHER" id="PTHR10742:SF313">
    <property type="entry name" value="AMINE OXIDASE"/>
    <property type="match status" value="1"/>
</dbReference>
<reference evidence="7 8" key="1">
    <citation type="submission" date="2022-09" db="EMBL/GenBank/DDBJ databases">
        <authorList>
            <person name="Palmer J.M."/>
        </authorList>
    </citation>
    <scope>NUCLEOTIDE SEQUENCE [LARGE SCALE GENOMIC DNA]</scope>
    <source>
        <strain evidence="7 8">DSM 7382</strain>
    </source>
</reference>
<evidence type="ECO:0000256" key="4">
    <source>
        <dbReference type="RuleBase" id="RU362067"/>
    </source>
</evidence>
<evidence type="ECO:0000313" key="7">
    <source>
        <dbReference type="EMBL" id="KAK7676939.1"/>
    </source>
</evidence>
<protein>
    <recommendedName>
        <fullName evidence="4">Amine oxidase</fullName>
        <ecNumber evidence="4">1.4.3.-</ecNumber>
    </recommendedName>
</protein>
<dbReference type="GO" id="GO:0006598">
    <property type="term" value="P:polyamine catabolic process"/>
    <property type="evidence" value="ECO:0007669"/>
    <property type="project" value="TreeGrafter"/>
</dbReference>
<dbReference type="Pfam" id="PF01593">
    <property type="entry name" value="Amino_oxidase"/>
    <property type="match status" value="1"/>
</dbReference>
<dbReference type="AlphaFoldDB" id="A0AAW0FDX1"/>
<feature type="chain" id="PRO_5043945505" description="Amine oxidase" evidence="5">
    <location>
        <begin position="24"/>
        <end position="495"/>
    </location>
</feature>
<keyword evidence="4" id="KW-0274">FAD</keyword>
<keyword evidence="8" id="KW-1185">Reference proteome</keyword>
<dbReference type="EC" id="1.4.3.-" evidence="4"/>
<keyword evidence="5" id="KW-0732">Signal</keyword>
<keyword evidence="4" id="KW-0285">Flavoprotein</keyword>
<dbReference type="EMBL" id="JASBNA010000099">
    <property type="protein sequence ID" value="KAK7676939.1"/>
    <property type="molecule type" value="Genomic_DNA"/>
</dbReference>
<comment type="cofactor">
    <cofactor evidence="1 4">
        <name>FAD</name>
        <dbReference type="ChEBI" id="CHEBI:57692"/>
    </cofactor>
</comment>
<feature type="binding site" evidence="3">
    <location>
        <begin position="56"/>
        <end position="57"/>
    </location>
    <ligand>
        <name>FAD</name>
        <dbReference type="ChEBI" id="CHEBI:57692"/>
    </ligand>
</feature>
<organism evidence="7 8">
    <name type="scientific">Cerrena zonata</name>
    <dbReference type="NCBI Taxonomy" id="2478898"/>
    <lineage>
        <taxon>Eukaryota</taxon>
        <taxon>Fungi</taxon>
        <taxon>Dikarya</taxon>
        <taxon>Basidiomycota</taxon>
        <taxon>Agaricomycotina</taxon>
        <taxon>Agaricomycetes</taxon>
        <taxon>Polyporales</taxon>
        <taxon>Cerrenaceae</taxon>
        <taxon>Cerrena</taxon>
    </lineage>
</organism>
<comment type="caution">
    <text evidence="7">The sequence shown here is derived from an EMBL/GenBank/DDBJ whole genome shotgun (WGS) entry which is preliminary data.</text>
</comment>
<dbReference type="SUPFAM" id="SSF51905">
    <property type="entry name" value="FAD/NAD(P)-binding domain"/>
    <property type="match status" value="1"/>
</dbReference>
<feature type="domain" description="Amine oxidase" evidence="6">
    <location>
        <begin position="35"/>
        <end position="469"/>
    </location>
</feature>